<feature type="domain" description="M23ase beta-sheet core" evidence="2">
    <location>
        <begin position="141"/>
        <end position="236"/>
    </location>
</feature>
<name>A0A1I2YTT7_9FIRM</name>
<dbReference type="AlphaFoldDB" id="A0A1I2YTT7"/>
<accession>A0A1I2YTT7</accession>
<evidence type="ECO:0000313" key="3">
    <source>
        <dbReference type="EMBL" id="SFH28880.1"/>
    </source>
</evidence>
<keyword evidence="1" id="KW-1133">Transmembrane helix</keyword>
<evidence type="ECO:0000259" key="2">
    <source>
        <dbReference type="Pfam" id="PF01551"/>
    </source>
</evidence>
<dbReference type="InterPro" id="IPR011055">
    <property type="entry name" value="Dup_hybrid_motif"/>
</dbReference>
<evidence type="ECO:0000313" key="4">
    <source>
        <dbReference type="Proteomes" id="UP000199337"/>
    </source>
</evidence>
<dbReference type="Proteomes" id="UP000199337">
    <property type="component" value="Unassembled WGS sequence"/>
</dbReference>
<dbReference type="InterPro" id="IPR016047">
    <property type="entry name" value="M23ase_b-sheet_dom"/>
</dbReference>
<sequence>MNRFVNITAKLKWLGLIGLLGSITGNAYLKLFWLFFLLGFLEIFGNLPVFYQSVQQLLSYPLILFRHRFRLPSKENYTGMTDYALPFDGQWYVVNGGTDKKASHSWGVWPQRHAYDFVMVDENGKTHSGSGKELQDYFCYGKDVLAPADGEVVSLADGHPESKVYGDGSVECRAKDMRGNFITIKHQEKEFSTLAHLMPGSITVALGQKVVRGQVIARCGNSGNTSEPHVHFQLNDERSFFASAGLPIRFRNVCAKENGKTCSADYIVKGQSVENRLS</sequence>
<dbReference type="CDD" id="cd12797">
    <property type="entry name" value="M23_peptidase"/>
    <property type="match status" value="1"/>
</dbReference>
<dbReference type="PANTHER" id="PTHR21666:SF270">
    <property type="entry name" value="MUREIN HYDROLASE ACTIVATOR ENVC"/>
    <property type="match status" value="1"/>
</dbReference>
<dbReference type="InterPro" id="IPR050570">
    <property type="entry name" value="Cell_wall_metabolism_enzyme"/>
</dbReference>
<keyword evidence="1" id="KW-0812">Transmembrane</keyword>
<dbReference type="RefSeq" id="WP_092474838.1">
    <property type="nucleotide sequence ID" value="NZ_FOOX01000023.1"/>
</dbReference>
<reference evidence="4" key="1">
    <citation type="submission" date="2016-10" db="EMBL/GenBank/DDBJ databases">
        <authorList>
            <person name="Varghese N."/>
            <person name="Submissions S."/>
        </authorList>
    </citation>
    <scope>NUCLEOTIDE SEQUENCE [LARGE SCALE GENOMIC DNA]</scope>
    <source>
        <strain evidence="4">DSM 17038</strain>
    </source>
</reference>
<feature type="transmembrane region" description="Helical" evidence="1">
    <location>
        <begin position="12"/>
        <end position="36"/>
    </location>
</feature>
<organism evidence="3 4">
    <name type="scientific">Desulfotruncus arcticus DSM 17038</name>
    <dbReference type="NCBI Taxonomy" id="1121424"/>
    <lineage>
        <taxon>Bacteria</taxon>
        <taxon>Bacillati</taxon>
        <taxon>Bacillota</taxon>
        <taxon>Clostridia</taxon>
        <taxon>Eubacteriales</taxon>
        <taxon>Desulfallaceae</taxon>
        <taxon>Desulfotruncus</taxon>
    </lineage>
</organism>
<dbReference type="GO" id="GO:0004222">
    <property type="term" value="F:metalloendopeptidase activity"/>
    <property type="evidence" value="ECO:0007669"/>
    <property type="project" value="TreeGrafter"/>
</dbReference>
<dbReference type="PANTHER" id="PTHR21666">
    <property type="entry name" value="PEPTIDASE-RELATED"/>
    <property type="match status" value="1"/>
</dbReference>
<dbReference type="Pfam" id="PF01551">
    <property type="entry name" value="Peptidase_M23"/>
    <property type="match status" value="1"/>
</dbReference>
<evidence type="ECO:0000256" key="1">
    <source>
        <dbReference type="SAM" id="Phobius"/>
    </source>
</evidence>
<keyword evidence="4" id="KW-1185">Reference proteome</keyword>
<dbReference type="STRING" id="341036.SAMN05660649_04587"/>
<protein>
    <submittedName>
        <fullName evidence="3">Peptidase family M23</fullName>
    </submittedName>
</protein>
<proteinExistence type="predicted"/>
<dbReference type="SUPFAM" id="SSF51261">
    <property type="entry name" value="Duplicated hybrid motif"/>
    <property type="match status" value="1"/>
</dbReference>
<keyword evidence="1" id="KW-0472">Membrane</keyword>
<dbReference type="EMBL" id="FOOX01000023">
    <property type="protein sequence ID" value="SFH28880.1"/>
    <property type="molecule type" value="Genomic_DNA"/>
</dbReference>
<dbReference type="OrthoDB" id="9809488at2"/>
<dbReference type="Gene3D" id="2.70.70.10">
    <property type="entry name" value="Glucose Permease (Domain IIA)"/>
    <property type="match status" value="1"/>
</dbReference>
<gene>
    <name evidence="3" type="ORF">SAMN05660649_04587</name>
</gene>